<evidence type="ECO:0000313" key="1">
    <source>
        <dbReference type="EMBL" id="KAA6374609.1"/>
    </source>
</evidence>
<protein>
    <submittedName>
        <fullName evidence="1">Uncharacterized protein</fullName>
    </submittedName>
</protein>
<gene>
    <name evidence="1" type="ORF">EZS28_029863</name>
</gene>
<sequence>MNTAIDNCFTSDQTAQGYKYMPTVLALPLANITSFVDTMQKIDALLYHYWKLDTIANVAYRAMEPKRFGAQNGLAVRYLFGKQVDINPNGTFTSSDVQPINVQQQTMISFYGQFIPEIISDYVKTLHTYWFAN</sequence>
<dbReference type="Proteomes" id="UP000324800">
    <property type="component" value="Unassembled WGS sequence"/>
</dbReference>
<dbReference type="EMBL" id="SNRW01011843">
    <property type="protein sequence ID" value="KAA6374609.1"/>
    <property type="molecule type" value="Genomic_DNA"/>
</dbReference>
<evidence type="ECO:0000313" key="2">
    <source>
        <dbReference type="Proteomes" id="UP000324800"/>
    </source>
</evidence>
<dbReference type="AlphaFoldDB" id="A0A5J4UVY4"/>
<name>A0A5J4UVY4_9EUKA</name>
<proteinExistence type="predicted"/>
<reference evidence="1 2" key="1">
    <citation type="submission" date="2019-03" db="EMBL/GenBank/DDBJ databases">
        <title>Single cell metagenomics reveals metabolic interactions within the superorganism composed of flagellate Streblomastix strix and complex community of Bacteroidetes bacteria on its surface.</title>
        <authorList>
            <person name="Treitli S.C."/>
            <person name="Kolisko M."/>
            <person name="Husnik F."/>
            <person name="Keeling P."/>
            <person name="Hampl V."/>
        </authorList>
    </citation>
    <scope>NUCLEOTIDE SEQUENCE [LARGE SCALE GENOMIC DNA]</scope>
    <source>
        <strain evidence="1">ST1C</strain>
    </source>
</reference>
<accession>A0A5J4UVY4</accession>
<organism evidence="1 2">
    <name type="scientific">Streblomastix strix</name>
    <dbReference type="NCBI Taxonomy" id="222440"/>
    <lineage>
        <taxon>Eukaryota</taxon>
        <taxon>Metamonada</taxon>
        <taxon>Preaxostyla</taxon>
        <taxon>Oxymonadida</taxon>
        <taxon>Streblomastigidae</taxon>
        <taxon>Streblomastix</taxon>
    </lineage>
</organism>
<comment type="caution">
    <text evidence="1">The sequence shown here is derived from an EMBL/GenBank/DDBJ whole genome shotgun (WGS) entry which is preliminary data.</text>
</comment>